<dbReference type="PANTHER" id="PTHR48225:SF7">
    <property type="entry name" value="MEIOSIS-SPECIFIC PROTEIN HOP1"/>
    <property type="match status" value="1"/>
</dbReference>
<accession>A0A6A2Z8I5</accession>
<feature type="compositionally biased region" description="Basic and acidic residues" evidence="1">
    <location>
        <begin position="46"/>
        <end position="57"/>
    </location>
</feature>
<gene>
    <name evidence="2" type="ORF">F3Y22_tig00110989pilonHSYRG00019</name>
</gene>
<evidence type="ECO:0000313" key="2">
    <source>
        <dbReference type="EMBL" id="KAE8688178.1"/>
    </source>
</evidence>
<name>A0A6A2Z8I5_HIBSY</name>
<evidence type="ECO:0000256" key="1">
    <source>
        <dbReference type="SAM" id="MobiDB-lite"/>
    </source>
</evidence>
<dbReference type="Proteomes" id="UP000436088">
    <property type="component" value="Unassembled WGS sequence"/>
</dbReference>
<protein>
    <submittedName>
        <fullName evidence="2">Uncharacterized protein</fullName>
    </submittedName>
</protein>
<organism evidence="2 3">
    <name type="scientific">Hibiscus syriacus</name>
    <name type="common">Rose of Sharon</name>
    <dbReference type="NCBI Taxonomy" id="106335"/>
    <lineage>
        <taxon>Eukaryota</taxon>
        <taxon>Viridiplantae</taxon>
        <taxon>Streptophyta</taxon>
        <taxon>Embryophyta</taxon>
        <taxon>Tracheophyta</taxon>
        <taxon>Spermatophyta</taxon>
        <taxon>Magnoliopsida</taxon>
        <taxon>eudicotyledons</taxon>
        <taxon>Gunneridae</taxon>
        <taxon>Pentapetalae</taxon>
        <taxon>rosids</taxon>
        <taxon>malvids</taxon>
        <taxon>Malvales</taxon>
        <taxon>Malvaceae</taxon>
        <taxon>Malvoideae</taxon>
        <taxon>Hibiscus</taxon>
    </lineage>
</organism>
<keyword evidence="3" id="KW-1185">Reference proteome</keyword>
<dbReference type="AlphaFoldDB" id="A0A6A2Z8I5"/>
<dbReference type="PANTHER" id="PTHR48225">
    <property type="entry name" value="HORMA DOMAIN-CONTAINING PROTEIN 1"/>
    <property type="match status" value="1"/>
</dbReference>
<reference evidence="2" key="1">
    <citation type="submission" date="2019-09" db="EMBL/GenBank/DDBJ databases">
        <title>Draft genome information of white flower Hibiscus syriacus.</title>
        <authorList>
            <person name="Kim Y.-M."/>
        </authorList>
    </citation>
    <scope>NUCLEOTIDE SEQUENCE [LARGE SCALE GENOMIC DNA]</scope>
    <source>
        <strain evidence="2">YM2019G1</strain>
    </source>
</reference>
<proteinExistence type="predicted"/>
<evidence type="ECO:0000313" key="3">
    <source>
        <dbReference type="Proteomes" id="UP000436088"/>
    </source>
</evidence>
<dbReference type="InterPro" id="IPR051294">
    <property type="entry name" value="HORMA_MeioticProgression"/>
</dbReference>
<dbReference type="EMBL" id="VEPZ02001192">
    <property type="protein sequence ID" value="KAE8688178.1"/>
    <property type="molecule type" value="Genomic_DNA"/>
</dbReference>
<comment type="caution">
    <text evidence="2">The sequence shown here is derived from an EMBL/GenBank/DDBJ whole genome shotgun (WGS) entry which is preliminary data.</text>
</comment>
<feature type="region of interest" description="Disordered" evidence="1">
    <location>
        <begin position="32"/>
        <end position="111"/>
    </location>
</feature>
<feature type="compositionally biased region" description="Polar residues" evidence="1">
    <location>
        <begin position="88"/>
        <end position="108"/>
    </location>
</feature>
<sequence>MTQDGFVEAKGNRRLGKRVIRSKLTEKKLLEVKRALNSDPMDMDTNEPHNKTNHPEMHTPGSNLRDMSTYGALHSIGSDFTRMRGRSDMNQSEQTISKTRDNGNTPISMAQPIASRESFVSGRENDRVNANCDEVDRVVCNKSTQDKRGWKASTVKEPILQYAKRQKSQAV</sequence>